<dbReference type="GO" id="GO:0005739">
    <property type="term" value="C:mitochondrion"/>
    <property type="evidence" value="ECO:0007669"/>
    <property type="project" value="TreeGrafter"/>
</dbReference>
<dbReference type="Gene3D" id="3.40.50.720">
    <property type="entry name" value="NAD(P)-binding Rossmann-like Domain"/>
    <property type="match status" value="1"/>
</dbReference>
<evidence type="ECO:0000259" key="2">
    <source>
        <dbReference type="Pfam" id="PF02737"/>
    </source>
</evidence>
<dbReference type="GO" id="GO:0070403">
    <property type="term" value="F:NAD+ binding"/>
    <property type="evidence" value="ECO:0007669"/>
    <property type="project" value="InterPro"/>
</dbReference>
<dbReference type="SUPFAM" id="SSF51735">
    <property type="entry name" value="NAD(P)-binding Rossmann-fold domains"/>
    <property type="match status" value="1"/>
</dbReference>
<dbReference type="InterPro" id="IPR006176">
    <property type="entry name" value="3-OHacyl-CoA_DH_NAD-bd"/>
</dbReference>
<name>A0A137NRY2_CONC2</name>
<dbReference type="OrthoDB" id="1921440at2759"/>
<accession>A0A137NRY2</accession>
<gene>
    <name evidence="3" type="ORF">CONCODRAFT_12891</name>
</gene>
<dbReference type="Pfam" id="PF02737">
    <property type="entry name" value="3HCDH_N"/>
    <property type="match status" value="1"/>
</dbReference>
<dbReference type="Proteomes" id="UP000070444">
    <property type="component" value="Unassembled WGS sequence"/>
</dbReference>
<keyword evidence="1" id="KW-0520">NAD</keyword>
<evidence type="ECO:0000313" key="3">
    <source>
        <dbReference type="EMBL" id="KXN65507.1"/>
    </source>
</evidence>
<evidence type="ECO:0000256" key="1">
    <source>
        <dbReference type="ARBA" id="ARBA00023027"/>
    </source>
</evidence>
<protein>
    <recommendedName>
        <fullName evidence="2">3-hydroxyacyl-CoA dehydrogenase NAD binding domain-containing protein</fullName>
    </recommendedName>
</protein>
<keyword evidence="4" id="KW-1185">Reference proteome</keyword>
<dbReference type="PANTHER" id="PTHR43561:SF3">
    <property type="entry name" value="HYDROXYACYL-COENZYME A DEHYDROGENASE, MITOCHONDRIAL"/>
    <property type="match status" value="1"/>
</dbReference>
<dbReference type="GO" id="GO:0003857">
    <property type="term" value="F:(3S)-3-hydroxyacyl-CoA dehydrogenase (NAD+) activity"/>
    <property type="evidence" value="ECO:0007669"/>
    <property type="project" value="TreeGrafter"/>
</dbReference>
<feature type="non-terminal residue" evidence="3">
    <location>
        <position position="101"/>
    </location>
</feature>
<evidence type="ECO:0000313" key="4">
    <source>
        <dbReference type="Proteomes" id="UP000070444"/>
    </source>
</evidence>
<reference evidence="3 4" key="1">
    <citation type="journal article" date="2015" name="Genome Biol. Evol.">
        <title>Phylogenomic analyses indicate that early fungi evolved digesting cell walls of algal ancestors of land plants.</title>
        <authorList>
            <person name="Chang Y."/>
            <person name="Wang S."/>
            <person name="Sekimoto S."/>
            <person name="Aerts A.L."/>
            <person name="Choi C."/>
            <person name="Clum A."/>
            <person name="LaButti K.M."/>
            <person name="Lindquist E.A."/>
            <person name="Yee Ngan C."/>
            <person name="Ohm R.A."/>
            <person name="Salamov A.A."/>
            <person name="Grigoriev I.V."/>
            <person name="Spatafora J.W."/>
            <person name="Berbee M.L."/>
        </authorList>
    </citation>
    <scope>NUCLEOTIDE SEQUENCE [LARGE SCALE GENOMIC DNA]</scope>
    <source>
        <strain evidence="3 4">NRRL 28638</strain>
    </source>
</reference>
<feature type="domain" description="3-hydroxyacyl-CoA dehydrogenase NAD binding" evidence="2">
    <location>
        <begin position="35"/>
        <end position="92"/>
    </location>
</feature>
<dbReference type="InterPro" id="IPR036291">
    <property type="entry name" value="NAD(P)-bd_dom_sf"/>
</dbReference>
<proteinExistence type="predicted"/>
<dbReference type="STRING" id="796925.A0A137NRY2"/>
<sequence length="101" mass="10842">MSLLRLQQLKNITQANNSQLLKSFSTSSSLSQIKKVVVIGSGLMGSGIVQVTAASNLSVTMVDLNEKALANGEQIIHKSLARVAKKKFPDQVDAQNDFIKG</sequence>
<dbReference type="AlphaFoldDB" id="A0A137NRY2"/>
<dbReference type="GO" id="GO:0006635">
    <property type="term" value="P:fatty acid beta-oxidation"/>
    <property type="evidence" value="ECO:0007669"/>
    <property type="project" value="TreeGrafter"/>
</dbReference>
<dbReference type="PANTHER" id="PTHR43561">
    <property type="match status" value="1"/>
</dbReference>
<dbReference type="EMBL" id="KQ964868">
    <property type="protein sequence ID" value="KXN65507.1"/>
    <property type="molecule type" value="Genomic_DNA"/>
</dbReference>
<dbReference type="InterPro" id="IPR052242">
    <property type="entry name" value="Mito_3-hydroxyacyl-CoA_DH"/>
</dbReference>
<organism evidence="3 4">
    <name type="scientific">Conidiobolus coronatus (strain ATCC 28846 / CBS 209.66 / NRRL 28638)</name>
    <name type="common">Delacroixia coronata</name>
    <dbReference type="NCBI Taxonomy" id="796925"/>
    <lineage>
        <taxon>Eukaryota</taxon>
        <taxon>Fungi</taxon>
        <taxon>Fungi incertae sedis</taxon>
        <taxon>Zoopagomycota</taxon>
        <taxon>Entomophthoromycotina</taxon>
        <taxon>Entomophthoromycetes</taxon>
        <taxon>Entomophthorales</taxon>
        <taxon>Ancylistaceae</taxon>
        <taxon>Conidiobolus</taxon>
    </lineage>
</organism>